<dbReference type="Gene3D" id="1.20.58.420">
    <property type="entry name" value="AHSP"/>
    <property type="match status" value="4"/>
</dbReference>
<dbReference type="InterPro" id="IPR036543">
    <property type="entry name" value="Guanylate-bd_C_sf"/>
</dbReference>
<name>A0A8B7N9L5_HYAAZ</name>
<dbReference type="KEGG" id="hazt:108667479"/>
<dbReference type="GO" id="GO:0003924">
    <property type="term" value="F:GTPase activity"/>
    <property type="evidence" value="ECO:0007669"/>
    <property type="project" value="InterPro"/>
</dbReference>
<dbReference type="SUPFAM" id="SSF48340">
    <property type="entry name" value="Interferon-induced guanylate-binding protein 1 (GBP1), C-terminal domain"/>
    <property type="match status" value="1"/>
</dbReference>
<organism evidence="1 2">
    <name type="scientific">Hyalella azteca</name>
    <name type="common">Amphipod</name>
    <dbReference type="NCBI Taxonomy" id="294128"/>
    <lineage>
        <taxon>Eukaryota</taxon>
        <taxon>Metazoa</taxon>
        <taxon>Ecdysozoa</taxon>
        <taxon>Arthropoda</taxon>
        <taxon>Crustacea</taxon>
        <taxon>Multicrustacea</taxon>
        <taxon>Malacostraca</taxon>
        <taxon>Eumalacostraca</taxon>
        <taxon>Peracarida</taxon>
        <taxon>Amphipoda</taxon>
        <taxon>Senticaudata</taxon>
        <taxon>Talitrida</taxon>
        <taxon>Talitroidea</taxon>
        <taxon>Hyalellidae</taxon>
        <taxon>Hyalella</taxon>
    </lineage>
</organism>
<dbReference type="Proteomes" id="UP000694843">
    <property type="component" value="Unplaced"/>
</dbReference>
<gene>
    <name evidence="2" type="primary">LOC108667479</name>
</gene>
<reference evidence="2" key="1">
    <citation type="submission" date="2025-08" db="UniProtKB">
        <authorList>
            <consortium name="RefSeq"/>
        </authorList>
    </citation>
    <scope>IDENTIFICATION</scope>
    <source>
        <tissue evidence="2">Whole organism</tissue>
    </source>
</reference>
<dbReference type="GO" id="GO:0005525">
    <property type="term" value="F:GTP binding"/>
    <property type="evidence" value="ECO:0007669"/>
    <property type="project" value="InterPro"/>
</dbReference>
<proteinExistence type="predicted"/>
<sequence length="726" mass="84034">MLRRTTTWRWTSVSKSMRPAIKKAYEIYKSKMNSKISQRRSFEDSLLNSYHLELKSEAIAAYDNKIQYTRNDASFVIAAEVRNRLEKKIEELFRTYVEKNNNMAMAERVEIDETSKKAYEIYRSKFDSKIKSQRRSLEGSLLNSYHSESKCEAIATYDKINQYTRINASFAIAAEAREILEMKIEKLFRTYVEENNNMAMDERVEIDETSKKAYEIYRSKFDSKIKSQRRSLVAAPLNSYHSESKSEVIAAYDKKNQYTSNDASFVIAAEARESLEMRIEELFGTYVQKNNNMAMDERVEIDETSKKAYELYKSTMDSTIKSQRRSLEDSLLNSCHSESKREAIAAYDKKNQYTRNDASFVIADEVKKSLEMKIQELFGIYVLKNNNLAMDERVEIDETSKKAYELYKSKLDSKIESQRRSRQEILLNHCHSESKREAIAAYEKKNQYTRNDASFVIAAEARESLETMIEELFGTYVQKNNNMAMDERVEIDETSKKAYELYKCTMDSKIKSQRSSLGDSLLNSYHSESESEAIAAYDKINQYSRKDASFVIATEARKSLETKIEELFGTYVQKNNNMAMGERVEIEETSKKAYKLYRSKMDSKTKSQRRSLEDFHLHSYHSESESEAIAAYDKKIQYTRNDASFAIASEVREGLETKVEELYKTYVQKNNNMAMDEKVKERAKVAKVEEKSTFGKLKEVAGNVAEIALGPTAGNIVKEVGEAIPL</sequence>
<evidence type="ECO:0000313" key="2">
    <source>
        <dbReference type="RefSeq" id="XP_018010003.2"/>
    </source>
</evidence>
<accession>A0A8B7N9L5</accession>
<evidence type="ECO:0000313" key="1">
    <source>
        <dbReference type="Proteomes" id="UP000694843"/>
    </source>
</evidence>
<dbReference type="RefSeq" id="XP_018010003.2">
    <property type="nucleotide sequence ID" value="XM_018154514.2"/>
</dbReference>
<keyword evidence="1" id="KW-1185">Reference proteome</keyword>
<protein>
    <submittedName>
        <fullName evidence="2">Uncharacterized protein LOC108667479</fullName>
    </submittedName>
</protein>
<dbReference type="AlphaFoldDB" id="A0A8B7N9L5"/>
<dbReference type="GeneID" id="108667479"/>